<comment type="similarity">
    <text evidence="1">Belongs to the prokaryotic/mitochondrial release factor family.</text>
</comment>
<sequence>NRKTVNRKIMLINPNTAIIEALPGVGGDESKLWMKELLSSYLRFAQKKGFKFSNLDENTIKINGEDAYNLFKNETGVHRVQRIPETERKGRIHTSTCIIVVLPQIIQSDVSINQADLIWQFYRSGGHGGQNVNKVSTAVRLTHKSTGIVTTASRERYQEANRKIALDLLMAKLYQLEEEKKKGLRHSYVKDVGTGDRAEKIRTYNFPQNRLTDHRIGKSFHNLEDIIKEGKWDKVML</sequence>
<feature type="non-terminal residue" evidence="5">
    <location>
        <position position="1"/>
    </location>
</feature>
<evidence type="ECO:0000313" key="6">
    <source>
        <dbReference type="Proteomes" id="UP000230673"/>
    </source>
</evidence>
<comment type="caution">
    <text evidence="5">The sequence shown here is derived from an EMBL/GenBank/DDBJ whole genome shotgun (WGS) entry which is preliminary data.</text>
</comment>
<dbReference type="PANTHER" id="PTHR43804">
    <property type="entry name" value="LD18447P"/>
    <property type="match status" value="1"/>
</dbReference>
<evidence type="ECO:0000256" key="2">
    <source>
        <dbReference type="ARBA" id="ARBA00022481"/>
    </source>
</evidence>
<dbReference type="InterPro" id="IPR000352">
    <property type="entry name" value="Pep_chain_release_fac_I"/>
</dbReference>
<dbReference type="SMART" id="SM00937">
    <property type="entry name" value="PCRF"/>
    <property type="match status" value="1"/>
</dbReference>
<dbReference type="Pfam" id="PF00472">
    <property type="entry name" value="RF-1"/>
    <property type="match status" value="1"/>
</dbReference>
<dbReference type="AlphaFoldDB" id="A0A2M7BVW4"/>
<reference evidence="6" key="1">
    <citation type="submission" date="2017-09" db="EMBL/GenBank/DDBJ databases">
        <title>Depth-based differentiation of microbial function through sediment-hosted aquifers and enrichment of novel symbionts in the deep terrestrial subsurface.</title>
        <authorList>
            <person name="Probst A.J."/>
            <person name="Ladd B."/>
            <person name="Jarett J.K."/>
            <person name="Geller-Mcgrath D.E."/>
            <person name="Sieber C.M.K."/>
            <person name="Emerson J.B."/>
            <person name="Anantharaman K."/>
            <person name="Thomas B.C."/>
            <person name="Malmstrom R."/>
            <person name="Stieglmeier M."/>
            <person name="Klingl A."/>
            <person name="Woyke T."/>
            <person name="Ryan C.M."/>
            <person name="Banfield J.F."/>
        </authorList>
    </citation>
    <scope>NUCLEOTIDE SEQUENCE [LARGE SCALE GENOMIC DNA]</scope>
</reference>
<dbReference type="Pfam" id="PF03462">
    <property type="entry name" value="PCRF"/>
    <property type="match status" value="1"/>
</dbReference>
<dbReference type="InterPro" id="IPR005139">
    <property type="entry name" value="PCRF"/>
</dbReference>
<accession>A0A2M7BVW4</accession>
<dbReference type="InterPro" id="IPR050057">
    <property type="entry name" value="Prokaryotic/Mito_RF"/>
</dbReference>
<dbReference type="SUPFAM" id="SSF75620">
    <property type="entry name" value="Release factor"/>
    <property type="match status" value="1"/>
</dbReference>
<name>A0A2M7BVW4_9BACT</name>
<dbReference type="PANTHER" id="PTHR43804:SF7">
    <property type="entry name" value="LD18447P"/>
    <property type="match status" value="1"/>
</dbReference>
<dbReference type="GO" id="GO:0005737">
    <property type="term" value="C:cytoplasm"/>
    <property type="evidence" value="ECO:0007669"/>
    <property type="project" value="UniProtKB-ARBA"/>
</dbReference>
<evidence type="ECO:0000256" key="3">
    <source>
        <dbReference type="ARBA" id="ARBA00022917"/>
    </source>
</evidence>
<dbReference type="GO" id="GO:0003747">
    <property type="term" value="F:translation release factor activity"/>
    <property type="evidence" value="ECO:0007669"/>
    <property type="project" value="InterPro"/>
</dbReference>
<gene>
    <name evidence="5" type="ORF">COS50_04005</name>
</gene>
<dbReference type="Gene3D" id="3.30.70.1660">
    <property type="match status" value="1"/>
</dbReference>
<dbReference type="PROSITE" id="PS00745">
    <property type="entry name" value="RF_PROK_I"/>
    <property type="match status" value="1"/>
</dbReference>
<dbReference type="EMBL" id="PEUY01000060">
    <property type="protein sequence ID" value="PIV10707.1"/>
    <property type="molecule type" value="Genomic_DNA"/>
</dbReference>
<evidence type="ECO:0000256" key="1">
    <source>
        <dbReference type="ARBA" id="ARBA00010835"/>
    </source>
</evidence>
<organism evidence="5 6">
    <name type="scientific">Candidatus Roizmanbacteria bacterium CG03_land_8_20_14_0_80_35_26</name>
    <dbReference type="NCBI Taxonomy" id="1974845"/>
    <lineage>
        <taxon>Bacteria</taxon>
        <taxon>Candidatus Roizmaniibacteriota</taxon>
    </lineage>
</organism>
<dbReference type="InterPro" id="IPR045853">
    <property type="entry name" value="Pep_chain_release_fac_I_sf"/>
</dbReference>
<proteinExistence type="inferred from homology"/>
<keyword evidence="3" id="KW-0648">Protein biosynthesis</keyword>
<keyword evidence="2" id="KW-0488">Methylation</keyword>
<feature type="domain" description="Prokaryotic-type class I peptide chain release factors" evidence="4">
    <location>
        <begin position="123"/>
        <end position="139"/>
    </location>
</feature>
<dbReference type="Proteomes" id="UP000230673">
    <property type="component" value="Unassembled WGS sequence"/>
</dbReference>
<dbReference type="Gene3D" id="3.30.160.20">
    <property type="match status" value="1"/>
</dbReference>
<protein>
    <submittedName>
        <fullName evidence="5">Peptide chain release factor 1</fullName>
    </submittedName>
</protein>
<evidence type="ECO:0000313" key="5">
    <source>
        <dbReference type="EMBL" id="PIV10707.1"/>
    </source>
</evidence>
<evidence type="ECO:0000259" key="4">
    <source>
        <dbReference type="PROSITE" id="PS00745"/>
    </source>
</evidence>